<organism evidence="1">
    <name type="scientific">viral metagenome</name>
    <dbReference type="NCBI Taxonomy" id="1070528"/>
    <lineage>
        <taxon>unclassified sequences</taxon>
        <taxon>metagenomes</taxon>
        <taxon>organismal metagenomes</taxon>
    </lineage>
</organism>
<dbReference type="EMBL" id="MT145014">
    <property type="protein sequence ID" value="QJI02594.1"/>
    <property type="molecule type" value="Genomic_DNA"/>
</dbReference>
<name>A0A6M3Y0M4_9ZZZZ</name>
<accession>A0A6M3Y0M4</accession>
<proteinExistence type="predicted"/>
<gene>
    <name evidence="1" type="ORF">TM448B03413_0011</name>
</gene>
<sequence>MVKKTTVYLVKDDLVRLKVLRKALQVEYPFQRVSVSWLFRYCLYLVLKQRGLATKEAAHEVGVQEYGSVGGDT</sequence>
<protein>
    <submittedName>
        <fullName evidence="1">Uncharacterized protein</fullName>
    </submittedName>
</protein>
<reference evidence="1" key="1">
    <citation type="submission" date="2020-03" db="EMBL/GenBank/DDBJ databases">
        <title>The deep terrestrial virosphere.</title>
        <authorList>
            <person name="Holmfeldt K."/>
            <person name="Nilsson E."/>
            <person name="Simone D."/>
            <person name="Lopez-Fernandez M."/>
            <person name="Wu X."/>
            <person name="de Brujin I."/>
            <person name="Lundin D."/>
            <person name="Andersson A."/>
            <person name="Bertilsson S."/>
            <person name="Dopson M."/>
        </authorList>
    </citation>
    <scope>NUCLEOTIDE SEQUENCE</scope>
    <source>
        <strain evidence="1">TM448B03413</strain>
    </source>
</reference>
<dbReference type="AlphaFoldDB" id="A0A6M3Y0M4"/>
<evidence type="ECO:0000313" key="1">
    <source>
        <dbReference type="EMBL" id="QJI02594.1"/>
    </source>
</evidence>